<dbReference type="InterPro" id="IPR016084">
    <property type="entry name" value="Haem_Oase-like_multi-hlx"/>
</dbReference>
<dbReference type="RefSeq" id="WP_193932205.1">
    <property type="nucleotide sequence ID" value="NZ_CAWPMZ010000051.1"/>
</dbReference>
<reference evidence="1 2" key="1">
    <citation type="submission" date="2020-10" db="EMBL/GenBank/DDBJ databases">
        <authorList>
            <person name="Castelo-Branco R."/>
            <person name="Eusebio N."/>
            <person name="Adriana R."/>
            <person name="Vieira A."/>
            <person name="Brugerolle De Fraissinette N."/>
            <person name="Rezende De Castro R."/>
            <person name="Schneider M.P."/>
            <person name="Vasconcelos V."/>
            <person name="Leao P.N."/>
        </authorList>
    </citation>
    <scope>NUCLEOTIDE SEQUENCE [LARGE SCALE GENOMIC DNA]</scope>
    <source>
        <strain evidence="1 2">LEGE 06123</strain>
    </source>
</reference>
<dbReference type="EMBL" id="JADEWN010000025">
    <property type="protein sequence ID" value="MBE9191046.1"/>
    <property type="molecule type" value="Genomic_DNA"/>
</dbReference>
<evidence type="ECO:0000313" key="1">
    <source>
        <dbReference type="EMBL" id="MBE9191046.1"/>
    </source>
</evidence>
<dbReference type="Proteomes" id="UP000651156">
    <property type="component" value="Unassembled WGS sequence"/>
</dbReference>
<dbReference type="Gene3D" id="1.20.910.10">
    <property type="entry name" value="Heme oxygenase-like"/>
    <property type="match status" value="1"/>
</dbReference>
<comment type="caution">
    <text evidence="1">The sequence shown here is derived from an EMBL/GenBank/DDBJ whole genome shotgun (WGS) entry which is preliminary data.</text>
</comment>
<sequence>MIPPTIEFASFQDVLDFIETKKAEFAQAPLFQFMQDSSISPLQRLGFSPCIAHFIMSFGDLNKYVFRDETSNFDLVQNAINEHTYEDDHHWHWFLRDLQVLGFDRPKSFVDTLRFLWGNDTCITRQLSYQLSAYTLNADPIVKMAAIEAIEATGNILFSHTTRVAQELQSITQQEYIYFGKFHLTVETGHAIRDDNSELKLASIPLSLEMRQLALDVVNDVFDLFTAWLNEMLIYAKLHPVQNWLSPTPDRV</sequence>
<protein>
    <recommendedName>
        <fullName evidence="3">HEAT repeat domain-containing protein</fullName>
    </recommendedName>
</protein>
<accession>A0ABR9US02</accession>
<evidence type="ECO:0000313" key="2">
    <source>
        <dbReference type="Proteomes" id="UP000651156"/>
    </source>
</evidence>
<proteinExistence type="predicted"/>
<gene>
    <name evidence="1" type="ORF">IQ230_11910</name>
</gene>
<organism evidence="1 2">
    <name type="scientific">Gloeocapsopsis crepidinum LEGE 06123</name>
    <dbReference type="NCBI Taxonomy" id="588587"/>
    <lineage>
        <taxon>Bacteria</taxon>
        <taxon>Bacillati</taxon>
        <taxon>Cyanobacteriota</taxon>
        <taxon>Cyanophyceae</taxon>
        <taxon>Oscillatoriophycideae</taxon>
        <taxon>Chroococcales</taxon>
        <taxon>Chroococcaceae</taxon>
        <taxon>Gloeocapsopsis</taxon>
    </lineage>
</organism>
<name>A0ABR9US02_9CHRO</name>
<evidence type="ECO:0008006" key="3">
    <source>
        <dbReference type="Google" id="ProtNLM"/>
    </source>
</evidence>
<keyword evidence="2" id="KW-1185">Reference proteome</keyword>